<dbReference type="GO" id="GO:0017178">
    <property type="term" value="F:diphthine-ammonia ligase activity"/>
    <property type="evidence" value="ECO:0007669"/>
    <property type="project" value="UniProtKB-EC"/>
</dbReference>
<dbReference type="EC" id="6.3.1.14" evidence="1"/>
<dbReference type="InterPro" id="IPR014729">
    <property type="entry name" value="Rossmann-like_a/b/a_fold"/>
</dbReference>
<evidence type="ECO:0000256" key="6">
    <source>
        <dbReference type="SAM" id="MobiDB-lite"/>
    </source>
</evidence>
<organism evidence="8">
    <name type="scientific">Sexangularia sp. CB-2014</name>
    <dbReference type="NCBI Taxonomy" id="1486929"/>
    <lineage>
        <taxon>Eukaryota</taxon>
        <taxon>Amoebozoa</taxon>
        <taxon>Tubulinea</taxon>
        <taxon>Elardia</taxon>
        <taxon>Arcellinida</taxon>
        <taxon>Arcellinida incertae sedis</taxon>
        <taxon>Sexangularia</taxon>
    </lineage>
</organism>
<dbReference type="SUPFAM" id="SSF52402">
    <property type="entry name" value="Adenine nucleotide alpha hydrolases-like"/>
    <property type="match status" value="2"/>
</dbReference>
<gene>
    <name evidence="8" type="ORF">SSP0437_LOCUS7222</name>
</gene>
<dbReference type="Pfam" id="PF01902">
    <property type="entry name" value="Diphthami_syn_2"/>
    <property type="match status" value="1"/>
</dbReference>
<dbReference type="PANTHER" id="PTHR12196:SF2">
    <property type="entry name" value="DIPHTHINE--AMMONIA LIGASE"/>
    <property type="match status" value="1"/>
</dbReference>
<evidence type="ECO:0000256" key="2">
    <source>
        <dbReference type="ARBA" id="ARBA00018426"/>
    </source>
</evidence>
<evidence type="ECO:0000256" key="1">
    <source>
        <dbReference type="ARBA" id="ARBA00012089"/>
    </source>
</evidence>
<evidence type="ECO:0000256" key="3">
    <source>
        <dbReference type="ARBA" id="ARBA00029814"/>
    </source>
</evidence>
<evidence type="ECO:0000259" key="7">
    <source>
        <dbReference type="Pfam" id="PF01902"/>
    </source>
</evidence>
<comment type="catalytic activity">
    <reaction evidence="5">
        <text>diphthine-[translation elongation factor 2] + NH4(+) + ATP = diphthamide-[translation elongation factor 2] + AMP + diphosphate + H(+)</text>
        <dbReference type="Rhea" id="RHEA:19753"/>
        <dbReference type="Rhea" id="RHEA-COMP:10172"/>
        <dbReference type="Rhea" id="RHEA-COMP:10174"/>
        <dbReference type="ChEBI" id="CHEBI:15378"/>
        <dbReference type="ChEBI" id="CHEBI:16692"/>
        <dbReference type="ChEBI" id="CHEBI:28938"/>
        <dbReference type="ChEBI" id="CHEBI:30616"/>
        <dbReference type="ChEBI" id="CHEBI:33019"/>
        <dbReference type="ChEBI" id="CHEBI:82696"/>
        <dbReference type="ChEBI" id="CHEBI:456215"/>
        <dbReference type="EC" id="6.3.1.14"/>
    </reaction>
</comment>
<evidence type="ECO:0000256" key="5">
    <source>
        <dbReference type="ARBA" id="ARBA00048108"/>
    </source>
</evidence>
<dbReference type="PANTHER" id="PTHR12196">
    <property type="entry name" value="DOMAIN OF UNKNOWN FUNCTION 71 DUF71 -CONTAINING PROTEIN"/>
    <property type="match status" value="1"/>
</dbReference>
<dbReference type="GO" id="GO:0017183">
    <property type="term" value="P:protein histidyl modification to diphthamide"/>
    <property type="evidence" value="ECO:0007669"/>
    <property type="project" value="TreeGrafter"/>
</dbReference>
<evidence type="ECO:0000313" key="8">
    <source>
        <dbReference type="EMBL" id="CAD9298957.1"/>
    </source>
</evidence>
<evidence type="ECO:0000256" key="4">
    <source>
        <dbReference type="ARBA" id="ARBA00031552"/>
    </source>
</evidence>
<dbReference type="AlphaFoldDB" id="A0A7S1VID0"/>
<feature type="region of interest" description="Disordered" evidence="6">
    <location>
        <begin position="37"/>
        <end position="59"/>
    </location>
</feature>
<dbReference type="Gene3D" id="3.40.50.620">
    <property type="entry name" value="HUPs"/>
    <property type="match status" value="1"/>
</dbReference>
<dbReference type="InterPro" id="IPR030662">
    <property type="entry name" value="DPH6/MJ0570"/>
</dbReference>
<dbReference type="EMBL" id="HBGL01009316">
    <property type="protein sequence ID" value="CAD9298957.1"/>
    <property type="molecule type" value="Transcribed_RNA"/>
</dbReference>
<protein>
    <recommendedName>
        <fullName evidence="2">Diphthine--ammonia ligase</fullName>
        <ecNumber evidence="1">6.3.1.14</ecNumber>
    </recommendedName>
    <alternativeName>
        <fullName evidence="3">Diphthamide synthase</fullName>
    </alternativeName>
    <alternativeName>
        <fullName evidence="4">Diphthamide synthetase</fullName>
    </alternativeName>
</protein>
<reference evidence="8" key="1">
    <citation type="submission" date="2021-01" db="EMBL/GenBank/DDBJ databases">
        <authorList>
            <person name="Corre E."/>
            <person name="Pelletier E."/>
            <person name="Niang G."/>
            <person name="Scheremetjew M."/>
            <person name="Finn R."/>
            <person name="Kale V."/>
            <person name="Holt S."/>
            <person name="Cochrane G."/>
            <person name="Meng A."/>
            <person name="Brown T."/>
            <person name="Cohen L."/>
        </authorList>
    </citation>
    <scope>NUCLEOTIDE SEQUENCE</scope>
    <source>
        <strain evidence="8">ATCC 50979</strain>
    </source>
</reference>
<proteinExistence type="predicted"/>
<feature type="domain" description="Diphthamide synthase" evidence="7">
    <location>
        <begin position="105"/>
        <end position="193"/>
    </location>
</feature>
<dbReference type="SUPFAM" id="SSF55298">
    <property type="entry name" value="YjgF-like"/>
    <property type="match status" value="1"/>
</dbReference>
<sequence>MRVIGLISGGKDSLLSCTLCSVDHELVGFVHMEPKEGQKDNSFTNDSPHGTTDGPKGEGIHVVGADCEVDSVTFQSVGSSLLQQALPHLSSLPLIVAAMDDQAGELGALATLLGRARQAWQADAVVSGAVDSNHQRDAFEAAAASAGLLSLAPMWRWPPARVLWSCQLLGLRPIFVKVAGAGLPVHLLGRSIDYLGEPDQAMRDGWDCDADEQLAAAVRELPRDDEAAANAAVVTRTLDRAAARFGVHQAGEGGEFESFALSGPLYDRASLVVGTTHTVLVTDDDVAPVAALSVDSFSLGPPAASSAADILGKPKRNLSIPARPFYLGQPSHTATSAAAADAGTTPSAVLVDPSVIVTTLPGDVRVVTHIPVGDSKDLKAALAMGLEAAGAGADAAEVAFVSLWLPNMSAYGEVNQAYAPLFVESQARGAPWPARAAVQGVDGAGRLDLVLVPGARRNIHVQSVSNWAPASIGPYSQASLTDAADLVAGQIGLVPWTMALAGPTVDDEAVQAARNVARVLADGRQRGAPVGIVVCRTSEQALPHPLLQRIVSTIPGADMARVVQRHVARLPKGAAVELVAVASSTLNPLEVLTTLY</sequence>
<dbReference type="InterPro" id="IPR002761">
    <property type="entry name" value="Diphthami_syn_dom"/>
</dbReference>
<dbReference type="InterPro" id="IPR035959">
    <property type="entry name" value="RutC-like_sf"/>
</dbReference>
<accession>A0A7S1VID0</accession>
<dbReference type="Gene3D" id="3.90.1490.10">
    <property type="entry name" value="putative n-type atp pyrophosphatase, domain 2"/>
    <property type="match status" value="1"/>
</dbReference>
<dbReference type="Gene3D" id="3.30.1330.40">
    <property type="entry name" value="RutC-like"/>
    <property type="match status" value="1"/>
</dbReference>
<name>A0A7S1VID0_9EUKA</name>
<feature type="compositionally biased region" description="Polar residues" evidence="6">
    <location>
        <begin position="40"/>
        <end position="50"/>
    </location>
</feature>